<reference evidence="1 2" key="3">
    <citation type="journal article" date="2004" name="Nature">
        <title>Finishing the euchromatic sequence of the human genome.</title>
        <authorList>
            <consortium name="International Human Genome Sequencing Consortium"/>
        </authorList>
    </citation>
    <scope>NUCLEOTIDE SEQUENCE [LARGE SCALE GENOMIC DNA]</scope>
</reference>
<evidence type="ECO:0000313" key="1">
    <source>
        <dbReference type="Ensembl" id="ENSP00000468449.2"/>
    </source>
</evidence>
<dbReference type="EMBL" id="AC005257">
    <property type="status" value="NOT_ANNOTATED_CDS"/>
    <property type="molecule type" value="Genomic_DNA"/>
</dbReference>
<dbReference type="OpenTargets" id="ENSG00000065000"/>
<dbReference type="ChiTaRS" id="AP3D1">
    <property type="organism name" value="human"/>
</dbReference>
<organism evidence="1 2">
    <name type="scientific">Homo sapiens</name>
    <name type="common">Human</name>
    <dbReference type="NCBI Taxonomy" id="9606"/>
    <lineage>
        <taxon>Eukaryota</taxon>
        <taxon>Metazoa</taxon>
        <taxon>Chordata</taxon>
        <taxon>Craniata</taxon>
        <taxon>Vertebrata</taxon>
        <taxon>Euteleostomi</taxon>
        <taxon>Mammalia</taxon>
        <taxon>Eutheria</taxon>
        <taxon>Euarchontoglires</taxon>
        <taxon>Primates</taxon>
        <taxon>Haplorrhini</taxon>
        <taxon>Catarrhini</taxon>
        <taxon>Hominidae</taxon>
        <taxon>Homo</taxon>
    </lineage>
</organism>
<dbReference type="Bgee" id="ENSG00000065000">
    <property type="expression patterns" value="Expressed in tendon of biceps brachii and 208 other cell types or tissues"/>
</dbReference>
<sequence length="174" mass="19331">ESSYSLLAENSYVKMTCDIRGSLQEDSQVTVAIVLENRSSSILKGMELSVLDSLNARMARPQGSSVHDGVPVPFQLPPGVSNEAQYVFTIQSIVMAQKLKGTLSFIAKNDEGATHEKLDFRLHFSCSSYLITTPCYRIFWRRSVFTTIFPLWSEWTPAPPCTAAPSRATMSASW</sequence>
<keyword evidence="2" id="KW-1185">Reference proteome</keyword>
<dbReference type="Proteomes" id="UP000005640">
    <property type="component" value="Chromosome 19"/>
</dbReference>
<dbReference type="EMBL" id="AC005328">
    <property type="status" value="NOT_ANNOTATED_CDS"/>
    <property type="molecule type" value="Genomic_DNA"/>
</dbReference>
<protein>
    <submittedName>
        <fullName evidence="1">Adaptor related protein complex 3 subunit delta 1</fullName>
    </submittedName>
</protein>
<dbReference type="VEuPathDB" id="HostDB:ENSG00000065000"/>
<proteinExistence type="evidence at protein level"/>
<evidence type="ECO:0000313" key="2">
    <source>
        <dbReference type="Proteomes" id="UP000005640"/>
    </source>
</evidence>
<dbReference type="MassIVE" id="K7ERW8"/>
<gene>
    <name evidence="1" type="primary">AP3D1</name>
</gene>
<reference evidence="1" key="6">
    <citation type="submission" date="2025-09" db="UniProtKB">
        <authorList>
            <consortium name="Ensembl"/>
        </authorList>
    </citation>
    <scope>IDENTIFICATION</scope>
</reference>
<dbReference type="GeneTree" id="ENSGT00550000075067"/>
<dbReference type="EMBL" id="AC005545">
    <property type="status" value="NOT_ANNOTATED_CDS"/>
    <property type="molecule type" value="Genomic_DNA"/>
</dbReference>
<evidence type="ECO:0007829" key="5">
    <source>
        <dbReference type="PubMed" id="21269460"/>
    </source>
</evidence>
<feature type="non-terminal residue" evidence="1">
    <location>
        <position position="1"/>
    </location>
</feature>
<dbReference type="SMR" id="K7ERW8"/>
<keyword evidence="3 4" id="KW-1267">Proteomics identification</keyword>
<name>K7ERW8_HUMAN</name>
<dbReference type="AlphaFoldDB" id="K7ERW8"/>
<dbReference type="Ensembl" id="ENST00000586370.6">
    <property type="protein sequence ID" value="ENSP00000468449.2"/>
    <property type="gene ID" value="ENSG00000065000.21"/>
</dbReference>
<evidence type="ECO:0007829" key="4">
    <source>
        <dbReference type="ProteomicsDB" id="K7ERW8"/>
    </source>
</evidence>
<evidence type="ECO:0007829" key="3">
    <source>
        <dbReference type="PeptideAtlas" id="K7ERW8"/>
    </source>
</evidence>
<reference evidence="1 2" key="2">
    <citation type="journal article" date="2004" name="Nature">
        <title>The DNA sequence and biology of human chromosome 19.</title>
        <authorList>
            <person name="Grimwood J."/>
            <person name="Gordon L.A."/>
            <person name="Olsen A."/>
            <person name="Terry A."/>
            <person name="Schmutz J."/>
            <person name="Lamerdin J."/>
            <person name="Hellsten U."/>
            <person name="Goodstein D."/>
            <person name="Couronne O."/>
            <person name="Tran-Gyamfi M."/>
            <person name="Aerts A."/>
            <person name="Altherr M."/>
            <person name="Ashworth L."/>
            <person name="Bajorek E."/>
            <person name="Black S."/>
            <person name="Branscomb E."/>
            <person name="Caenepeel S."/>
            <person name="Carrano A."/>
            <person name="Caoile C."/>
            <person name="Chan Y.M."/>
            <person name="Christensen M."/>
            <person name="Cleland C.A."/>
            <person name="Copeland A."/>
            <person name="Dalin E."/>
            <person name="Dehal P."/>
            <person name="Denys M."/>
            <person name="Detter J.C."/>
            <person name="Escobar J."/>
            <person name="Flowers D."/>
            <person name="Fotopulos D."/>
            <person name="Garcia C."/>
            <person name="Georgescu A.M."/>
            <person name="Glavina T."/>
            <person name="Gomez M."/>
            <person name="Gonzales E."/>
            <person name="Groza M."/>
            <person name="Hammon N."/>
            <person name="Hawkins T."/>
            <person name="Haydu L."/>
            <person name="Ho I."/>
            <person name="Huang W."/>
            <person name="Israni S."/>
            <person name="Jett J."/>
            <person name="Kadner K."/>
            <person name="Kimball H."/>
            <person name="Kobayashi A."/>
            <person name="Larionov V."/>
            <person name="Leem S.H."/>
            <person name="Lopez F."/>
            <person name="Lou Y."/>
            <person name="Lowry S."/>
            <person name="Malfatti S."/>
            <person name="Martinez D."/>
            <person name="McCready P."/>
            <person name="Medina C."/>
            <person name="Morgan J."/>
            <person name="Nelson K."/>
            <person name="Nolan M."/>
            <person name="Ovcharenko I."/>
            <person name="Pitluck S."/>
            <person name="Pollard M."/>
            <person name="Popkie A.P."/>
            <person name="Predki P."/>
            <person name="Quan G."/>
            <person name="Ramirez L."/>
            <person name="Rash S."/>
            <person name="Retterer J."/>
            <person name="Rodriguez A."/>
            <person name="Rogers S."/>
            <person name="Salamov A."/>
            <person name="Salazar A."/>
            <person name="She X."/>
            <person name="Smith D."/>
            <person name="Slezak T."/>
            <person name="Solovyev V."/>
            <person name="Thayer N."/>
            <person name="Tice H."/>
            <person name="Tsai M."/>
            <person name="Ustaszewska A."/>
            <person name="Vo N."/>
            <person name="Wagner M."/>
            <person name="Wheeler J."/>
            <person name="Wu K."/>
            <person name="Xie G."/>
            <person name="Yang J."/>
            <person name="Dubchak I."/>
            <person name="Furey T.S."/>
            <person name="DeJong P."/>
            <person name="Dickson M."/>
            <person name="Gordon D."/>
            <person name="Eichler E.E."/>
            <person name="Pennacchio L.A."/>
            <person name="Richardson P."/>
            <person name="Stubbs L."/>
            <person name="Rokhsar D.S."/>
            <person name="Myers R.M."/>
            <person name="Rubin E.M."/>
            <person name="Lucas S.M."/>
        </authorList>
    </citation>
    <scope>NUCLEOTIDE SEQUENCE [LARGE SCALE GENOMIC DNA]</scope>
</reference>
<reference evidence="5" key="4">
    <citation type="journal article" date="2011" name="BMC Syst. Biol.">
        <title>Initial characterization of the human central proteome.</title>
        <authorList>
            <person name="Burkard T.R."/>
            <person name="Planyavsky M."/>
            <person name="Kaupe I."/>
            <person name="Breitwieser F.P."/>
            <person name="Burckstummer T."/>
            <person name="Bennett K.L."/>
            <person name="Superti-Furga G."/>
            <person name="Colinge J."/>
        </authorList>
    </citation>
    <scope>IDENTIFICATION BY MASS SPECTROMETRY [LARGE SCALE ANALYSIS]</scope>
</reference>
<reference evidence="1 2" key="1">
    <citation type="journal article" date="2001" name="Nature">
        <title>Initial sequencing and analysis of the human genome.</title>
        <authorList>
            <consortium name="International Human Genome Sequencing Consortium"/>
            <person name="Lander E.S."/>
            <person name="Linton L.M."/>
            <person name="Birren B."/>
            <person name="Nusbaum C."/>
            <person name="Zody M.C."/>
            <person name="Baldwin J."/>
            <person name="Devon K."/>
            <person name="Dewar K."/>
            <person name="Doyle M."/>
            <person name="FitzHugh W."/>
            <person name="Funke R."/>
            <person name="Gage D."/>
            <person name="Harris K."/>
            <person name="Heaford A."/>
            <person name="Howland J."/>
            <person name="Kann L."/>
            <person name="Lehoczky J."/>
            <person name="LeVine R."/>
            <person name="McEwan P."/>
            <person name="McKernan K."/>
            <person name="Meldrim J."/>
            <person name="Mesirov J.P."/>
            <person name="Miranda C."/>
            <person name="Morris W."/>
            <person name="Naylor J."/>
            <person name="Raymond C."/>
            <person name="Rosetti M."/>
            <person name="Santos R."/>
            <person name="Sheridan A."/>
            <person name="Sougnez C."/>
            <person name="Stange-Thomann N."/>
            <person name="Stojanovic N."/>
            <person name="Subramanian A."/>
            <person name="Wyman D."/>
            <person name="Rogers J."/>
            <person name="Sulston J."/>
            <person name="Ainscough R."/>
            <person name="Beck S."/>
            <person name="Bentley D."/>
            <person name="Burton J."/>
            <person name="Clee C."/>
            <person name="Carter N."/>
            <person name="Coulson A."/>
            <person name="Deadman R."/>
            <person name="Deloukas P."/>
            <person name="Dunham A."/>
            <person name="Dunham I."/>
            <person name="Durbin R."/>
            <person name="French L."/>
            <person name="Grafham D."/>
            <person name="Gregory S."/>
            <person name="Hubbard T."/>
            <person name="Humphray S."/>
            <person name="Hunt A."/>
            <person name="Jones M."/>
            <person name="Lloyd C."/>
            <person name="McMurray A."/>
            <person name="Matthews L."/>
            <person name="Mercer S."/>
            <person name="Milne S."/>
            <person name="Mullikin J.C."/>
            <person name="Mungall A."/>
            <person name="Plumb R."/>
            <person name="Ross M."/>
            <person name="Shownkeen R."/>
            <person name="Sims S."/>
            <person name="Waterston R.H."/>
            <person name="Wilson R.K."/>
            <person name="Hillier L.W."/>
            <person name="McPherson J.D."/>
            <person name="Marra M.A."/>
            <person name="Mardis E.R."/>
            <person name="Fulton L.A."/>
            <person name="Chinwalla A.T."/>
            <person name="Pepin K.H."/>
            <person name="Gish W.R."/>
            <person name="Chissoe S.L."/>
            <person name="Wendl M.C."/>
            <person name="Delehaunty K.D."/>
            <person name="Miner T.L."/>
            <person name="Delehaunty A."/>
            <person name="Kramer J.B."/>
            <person name="Cook L.L."/>
            <person name="Fulton R.S."/>
            <person name="Johnson D.L."/>
            <person name="Minx P.J."/>
            <person name="Clifton S.W."/>
            <person name="Hawkins T."/>
            <person name="Branscomb E."/>
            <person name="Predki P."/>
            <person name="Richardson P."/>
            <person name="Wenning S."/>
            <person name="Slezak T."/>
            <person name="Doggett N."/>
            <person name="Cheng J.F."/>
            <person name="Olsen A."/>
            <person name="Lucas S."/>
            <person name="Elkin C."/>
            <person name="Uberbacher E."/>
            <person name="Frazier M."/>
            <person name="Gibbs R.A."/>
            <person name="Muzny D.M."/>
            <person name="Scherer S.E."/>
            <person name="Bouck J.B."/>
            <person name="Sodergren E.J."/>
            <person name="Worley K.C."/>
            <person name="Rives C.M."/>
            <person name="Gorrell J.H."/>
            <person name="Metzker M.L."/>
            <person name="Naylor S.L."/>
            <person name="Kucherlapati R.S."/>
            <person name="Nelson D.L."/>
            <person name="Weinstock G.M."/>
            <person name="Sakaki Y."/>
            <person name="Fujiyama A."/>
            <person name="Hattori M."/>
            <person name="Yada T."/>
            <person name="Toyoda A."/>
            <person name="Itoh T."/>
            <person name="Kawagoe C."/>
            <person name="Watanabe H."/>
            <person name="Totoki Y."/>
            <person name="Taylor T."/>
            <person name="Weissenbach J."/>
            <person name="Heilig R."/>
            <person name="Saurin W."/>
            <person name="Artiguenave F."/>
            <person name="Brottier P."/>
            <person name="Bruls T."/>
            <person name="Pelletier E."/>
            <person name="Robert C."/>
            <person name="Wincker P."/>
            <person name="Smith D.R."/>
            <person name="Doucette-Stamm L."/>
            <person name="Rubenfield M."/>
            <person name="Weinstock K."/>
            <person name="Lee H.M."/>
            <person name="Dubois J."/>
            <person name="Rosenthal A."/>
            <person name="Platzer M."/>
            <person name="Nyakatura G."/>
            <person name="Taudien S."/>
            <person name="Rump A."/>
            <person name="Yang H."/>
            <person name="Yu J."/>
            <person name="Wang J."/>
            <person name="Huang G."/>
            <person name="Gu J."/>
            <person name="Hood L."/>
            <person name="Rowen L."/>
            <person name="Madan A."/>
            <person name="Qin S."/>
            <person name="Davis R.W."/>
            <person name="Federspiel N.A."/>
            <person name="Abola A.P."/>
            <person name="Proctor M.J."/>
            <person name="Myers R.M."/>
            <person name="Schmutz J."/>
            <person name="Dickson M."/>
            <person name="Grimwood J."/>
            <person name="Cox D.R."/>
            <person name="Olson M.V."/>
            <person name="Kaul R."/>
            <person name="Raymond C."/>
            <person name="Shimizu N."/>
            <person name="Kawasaki K."/>
            <person name="Minoshima S."/>
            <person name="Evans G.A."/>
            <person name="Athanasiou M."/>
            <person name="Schultz R."/>
            <person name="Roe B.A."/>
            <person name="Chen F."/>
            <person name="Pan H."/>
            <person name="Ramser J."/>
            <person name="Lehrach H."/>
            <person name="Reinhardt R."/>
            <person name="McCombie W.R."/>
            <person name="de la Bastide M."/>
            <person name="Dedhia N."/>
            <person name="Blocker H."/>
            <person name="Hornischer K."/>
            <person name="Nordsiek G."/>
            <person name="Agarwala R."/>
            <person name="Aravind L."/>
            <person name="Bailey J.A."/>
            <person name="Bateman A."/>
            <person name="Batzoglou S."/>
            <person name="Birney E."/>
            <person name="Bork P."/>
            <person name="Brown D.G."/>
            <person name="Burge C.B."/>
            <person name="Cerutti L."/>
            <person name="Chen H.C."/>
            <person name="Church D."/>
            <person name="Clamp M."/>
            <person name="Copley R.R."/>
            <person name="Doerks T."/>
            <person name="Eddy S.R."/>
            <person name="Eichler E.E."/>
            <person name="Furey T.S."/>
            <person name="Galagan J."/>
            <person name="Gilbert J.G."/>
            <person name="Harmon C."/>
            <person name="Hayashizaki Y."/>
            <person name="Haussler D."/>
            <person name="Hermjakob H."/>
            <person name="Hokamp K."/>
            <person name="Jang W."/>
            <person name="Johnson L.S."/>
            <person name="Jones T.A."/>
            <person name="Kasif S."/>
            <person name="Kaspryzk A."/>
            <person name="Kennedy S."/>
            <person name="Kent W.J."/>
            <person name="Kitts P."/>
            <person name="Koonin E.V."/>
            <person name="Korf I."/>
            <person name="Kulp D."/>
            <person name="Lancet D."/>
            <person name="Lowe T.M."/>
            <person name="McLysaght A."/>
            <person name="Mikkelsen T."/>
            <person name="Moran J.V."/>
            <person name="Mulder N."/>
            <person name="Pollara V.J."/>
            <person name="Ponting C.P."/>
            <person name="Schuler G."/>
            <person name="Schultz J."/>
            <person name="Slater G."/>
            <person name="Smit A.F."/>
            <person name="Stupka E."/>
            <person name="Szustakowski J."/>
            <person name="Thierry-Mieg D."/>
            <person name="Thierry-Mieg J."/>
            <person name="Wagner L."/>
            <person name="Wallis J."/>
            <person name="Wheeler R."/>
            <person name="Williams A."/>
            <person name="Wolf Y.I."/>
            <person name="Wolfe K.H."/>
            <person name="Yang S.P."/>
            <person name="Yeh R.F."/>
            <person name="Collins F."/>
            <person name="Guyer M.S."/>
            <person name="Peterson J."/>
            <person name="Felsenfeld A."/>
            <person name="Wetterstrand K.A."/>
            <person name="Patrinos A."/>
            <person name="Morgan M.J."/>
            <person name="de Jong P."/>
            <person name="Catanese J.J."/>
            <person name="Osoegawa K."/>
            <person name="Shizuya H."/>
            <person name="Choi S."/>
            <person name="Chen Y.J."/>
        </authorList>
    </citation>
    <scope>NUCLEOTIDE SEQUENCE [LARGE SCALE GENOMIC DNA]</scope>
</reference>
<dbReference type="ExpressionAtlas" id="K7ERW8">
    <property type="expression patterns" value="baseline and differential"/>
</dbReference>
<dbReference type="HGNC" id="HGNC:568">
    <property type="gene designation" value="AP3D1"/>
</dbReference>
<dbReference type="OrthoDB" id="10264595at2759"/>
<dbReference type="Ensembl" id="ENST00000586370.6">
    <property type="protein sequence ID" value="ENSP00000468449.2"/>
    <property type="gene ID" value="ENSG00000065000.20"/>
</dbReference>
<accession>K7ERW8</accession>
<dbReference type="UCSC" id="uc060rig.1">
    <property type="organism name" value="human"/>
</dbReference>
<dbReference type="Antibodypedia" id="22913">
    <property type="antibodies" value="97 antibodies from 28 providers"/>
</dbReference>
<reference evidence="1" key="5">
    <citation type="submission" date="2025-08" db="UniProtKB">
        <authorList>
            <consortium name="Ensembl"/>
        </authorList>
    </citation>
    <scope>IDENTIFICATION</scope>
</reference>